<proteinExistence type="predicted"/>
<protein>
    <submittedName>
        <fullName evidence="1">Uncharacterized protein</fullName>
    </submittedName>
</protein>
<evidence type="ECO:0000313" key="1">
    <source>
        <dbReference type="EMBL" id="KAJ0096600.1"/>
    </source>
</evidence>
<sequence length="344" mass="37760">MAEYYPPPPGVPYGYYPPPIPPPPGAAAPPQPPPQPYIPQQQPPPFAPYAAHFPSYGSYDAVRTLFVAGLPEDVKAREIYNLFREFPGYESSHLRNQAQASQPFAFAVFSDQQSAVVAMQALNGMVFDLEKGSILYIDLAKSNSRPKRSRTDDEWSGSDKKARASSTFSRGTSDSASWCLSNLSLGLQINYLVTRRTHSYRCSHCTCFARLGTSRFWQRSHAWNGLGNLDARAASEITASKLNHSSVPPNVPKIGTPCPTLFVANLGPTCTEQELIQVFSRCPGYLKLKMQSTYGAPVAFVDFQDTSSSTAALNSLQGTILYSCPGGLRLEYAKSRMGMPRKPK</sequence>
<name>A0ACC1BC80_9ROSI</name>
<dbReference type="EMBL" id="CM047901">
    <property type="protein sequence ID" value="KAJ0096600.1"/>
    <property type="molecule type" value="Genomic_DNA"/>
</dbReference>
<keyword evidence="2" id="KW-1185">Reference proteome</keyword>
<comment type="caution">
    <text evidence="1">The sequence shown here is derived from an EMBL/GenBank/DDBJ whole genome shotgun (WGS) entry which is preliminary data.</text>
</comment>
<reference evidence="2" key="1">
    <citation type="journal article" date="2023" name="G3 (Bethesda)">
        <title>Genome assembly and association tests identify interacting loci associated with vigor, precocity, and sex in interspecific pistachio rootstocks.</title>
        <authorList>
            <person name="Palmer W."/>
            <person name="Jacygrad E."/>
            <person name="Sagayaradj S."/>
            <person name="Cavanaugh K."/>
            <person name="Han R."/>
            <person name="Bertier L."/>
            <person name="Beede B."/>
            <person name="Kafkas S."/>
            <person name="Golino D."/>
            <person name="Preece J."/>
            <person name="Michelmore R."/>
        </authorList>
    </citation>
    <scope>NUCLEOTIDE SEQUENCE [LARGE SCALE GENOMIC DNA]</scope>
</reference>
<gene>
    <name evidence="1" type="ORF">Patl1_28642</name>
</gene>
<dbReference type="Proteomes" id="UP001164250">
    <property type="component" value="Chromosome 5"/>
</dbReference>
<organism evidence="1 2">
    <name type="scientific">Pistacia atlantica</name>
    <dbReference type="NCBI Taxonomy" id="434234"/>
    <lineage>
        <taxon>Eukaryota</taxon>
        <taxon>Viridiplantae</taxon>
        <taxon>Streptophyta</taxon>
        <taxon>Embryophyta</taxon>
        <taxon>Tracheophyta</taxon>
        <taxon>Spermatophyta</taxon>
        <taxon>Magnoliopsida</taxon>
        <taxon>eudicotyledons</taxon>
        <taxon>Gunneridae</taxon>
        <taxon>Pentapetalae</taxon>
        <taxon>rosids</taxon>
        <taxon>malvids</taxon>
        <taxon>Sapindales</taxon>
        <taxon>Anacardiaceae</taxon>
        <taxon>Pistacia</taxon>
    </lineage>
</organism>
<evidence type="ECO:0000313" key="2">
    <source>
        <dbReference type="Proteomes" id="UP001164250"/>
    </source>
</evidence>
<accession>A0ACC1BC80</accession>